<evidence type="ECO:0000313" key="2">
    <source>
        <dbReference type="Proteomes" id="UP000029447"/>
    </source>
</evidence>
<organism evidence="1 2">
    <name type="scientific">Pectobacterium odoriferum</name>
    <dbReference type="NCBI Taxonomy" id="78398"/>
    <lineage>
        <taxon>Bacteria</taxon>
        <taxon>Pseudomonadati</taxon>
        <taxon>Pseudomonadota</taxon>
        <taxon>Gammaproteobacteria</taxon>
        <taxon>Enterobacterales</taxon>
        <taxon>Pectobacteriaceae</taxon>
        <taxon>Pectobacterium</taxon>
    </lineage>
</organism>
<sequence length="90" mass="10088">MHQQQQLIDETSSTAIAADNPCKQRLLIIAAYIGLQSLNIDSHRSQGGTQLMSGIGNENPFPFSTFSHPGKKYMNSVHHLAKLPVLWYFF</sequence>
<gene>
    <name evidence="1" type="ORF">KU75_13705</name>
</gene>
<accession>A0ABR4VNR7</accession>
<reference evidence="1 2" key="1">
    <citation type="submission" date="2014-08" db="EMBL/GenBank/DDBJ databases">
        <title>Genome sequences of NCPPB Pectobacterium isolates.</title>
        <authorList>
            <person name="Glover R.H."/>
            <person name="Sapp M."/>
            <person name="Elphinstone J."/>
        </authorList>
    </citation>
    <scope>NUCLEOTIDE SEQUENCE [LARGE SCALE GENOMIC DNA]</scope>
    <source>
        <strain evidence="1 2">NCPPB3841</strain>
    </source>
</reference>
<keyword evidence="2" id="KW-1185">Reference proteome</keyword>
<dbReference type="EMBL" id="JQOF01000010">
    <property type="protein sequence ID" value="KGA41017.1"/>
    <property type="molecule type" value="Genomic_DNA"/>
</dbReference>
<protein>
    <submittedName>
        <fullName evidence="1">Uncharacterized protein</fullName>
    </submittedName>
</protein>
<comment type="caution">
    <text evidence="1">The sequence shown here is derived from an EMBL/GenBank/DDBJ whole genome shotgun (WGS) entry which is preliminary data.</text>
</comment>
<dbReference type="Proteomes" id="UP000029447">
    <property type="component" value="Unassembled WGS sequence"/>
</dbReference>
<evidence type="ECO:0000313" key="1">
    <source>
        <dbReference type="EMBL" id="KGA41017.1"/>
    </source>
</evidence>
<proteinExistence type="predicted"/>
<name>A0ABR4VNR7_9GAMM</name>